<dbReference type="SUPFAM" id="SSF48371">
    <property type="entry name" value="ARM repeat"/>
    <property type="match status" value="1"/>
</dbReference>
<comment type="function">
    <text evidence="7">Microtubule binding protein that promotes the stabilization of dynamic microtubules. Required for mitotic spindle formation.</text>
</comment>
<dbReference type="GO" id="GO:0005881">
    <property type="term" value="C:cytoplasmic microtubule"/>
    <property type="evidence" value="ECO:0007669"/>
    <property type="project" value="TreeGrafter"/>
</dbReference>
<feature type="compositionally biased region" description="Polar residues" evidence="8">
    <location>
        <begin position="602"/>
        <end position="616"/>
    </location>
</feature>
<protein>
    <recommendedName>
        <fullName evidence="9">TOG domain-containing protein</fullName>
    </recommendedName>
</protein>
<evidence type="ECO:0000256" key="4">
    <source>
        <dbReference type="ARBA" id="ARBA00022618"/>
    </source>
</evidence>
<dbReference type="GO" id="GO:0008017">
    <property type="term" value="F:microtubule binding"/>
    <property type="evidence" value="ECO:0007669"/>
    <property type="project" value="TreeGrafter"/>
</dbReference>
<keyword evidence="6" id="KW-0131">Cell cycle</keyword>
<comment type="similarity">
    <text evidence="2">Belongs to the CLASP family.</text>
</comment>
<dbReference type="GO" id="GO:0090307">
    <property type="term" value="P:mitotic spindle assembly"/>
    <property type="evidence" value="ECO:0007669"/>
    <property type="project" value="TreeGrafter"/>
</dbReference>
<dbReference type="Proteomes" id="UP000722485">
    <property type="component" value="Unassembled WGS sequence"/>
</dbReference>
<name>A0A9P5H7Z9_9HYPO</name>
<reference evidence="10" key="1">
    <citation type="submission" date="2020-03" db="EMBL/GenBank/DDBJ databases">
        <title>Draft Genome Sequence of Cylindrodendrum hubeiense.</title>
        <authorList>
            <person name="Buettner E."/>
            <person name="Kellner H."/>
        </authorList>
    </citation>
    <scope>NUCLEOTIDE SEQUENCE</scope>
    <source>
        <strain evidence="10">IHI 201604</strain>
    </source>
</reference>
<dbReference type="SMART" id="SM01349">
    <property type="entry name" value="TOG"/>
    <property type="match status" value="2"/>
</dbReference>
<gene>
    <name evidence="10" type="ORF">G7Z17_g6971</name>
</gene>
<evidence type="ECO:0000256" key="1">
    <source>
        <dbReference type="ARBA" id="ARBA00004186"/>
    </source>
</evidence>
<dbReference type="GO" id="GO:0005876">
    <property type="term" value="C:spindle microtubule"/>
    <property type="evidence" value="ECO:0007669"/>
    <property type="project" value="TreeGrafter"/>
</dbReference>
<dbReference type="InterPro" id="IPR034085">
    <property type="entry name" value="TOG"/>
</dbReference>
<dbReference type="PANTHER" id="PTHR21567:SF9">
    <property type="entry name" value="CLIP-ASSOCIATING PROTEIN"/>
    <property type="match status" value="1"/>
</dbReference>
<feature type="compositionally biased region" description="Pro residues" evidence="8">
    <location>
        <begin position="242"/>
        <end position="255"/>
    </location>
</feature>
<evidence type="ECO:0000313" key="10">
    <source>
        <dbReference type="EMBL" id="KAF7548579.1"/>
    </source>
</evidence>
<dbReference type="PANTHER" id="PTHR21567">
    <property type="entry name" value="CLASP"/>
    <property type="match status" value="1"/>
</dbReference>
<evidence type="ECO:0000259" key="9">
    <source>
        <dbReference type="SMART" id="SM01349"/>
    </source>
</evidence>
<sequence length="1114" mass="120586">MADIKVTDQQVADLATILRGDGSLDSKVQFVTTIKSGIKQHNVPETSVAQLFDALRTAATSQHAALVNAGFTALNHLLTRLSRQDPKMLGKEAARTLPVVVDKLGDHKDKFRSLASHSLVTLFAVAPADVERFIRNSAMGGKNPRAKESAMAWLLQMHQEQGLPFRAYVPTLMELLEDADGMVRDAAKGTVIELFRNAPNTAKSDLKRQLKNFKVRPAIEQAIVKELAPTSGRPETPAEAAAPPPPRPALPPPRPALSASVSSVSHERPVTPGIDTKPENLEPLFVNTNRELDDIFKEMAWFFEGRESEQNWLKREEYMGKLRRLNVGNAPTDFADTFLAGLRGMLDGIIKSVTSLRTSLSKEGCCLVQDIAATFGPALDPMVELLMQTFIKLSAGTKKISSQLANVTVDIILSRVSYTPRLMQHIWIACQDKNVAPRTYSTDWLKTILKKEAPHKNHVEHTGGVDLMEKCIKKGLGDPNPAVREKMRSAYWAFWGVWPARADAIMEDLEGTAQKLLKKDPHNPNSANKVEPAAAAAVATARPGLGLSKSTMGTSKPSLREAMLAQRKANLAAKNMPARPGSAMSHFSPVKTTSNATTSSSKPSGTRTRPESTVSANAAGMSGAPMRPTRKRPDIPARPATAGPYSVRGGHSSTETGSPESIKSKTVTPKPKDTTPRRTGPRTRPGHASHASESSLPSPTTTRSGTKPAASPRVSPAKLKQSRSAMLPSSSPSKANEDFTLVVPNVASLKISPPPEDQPPASEPVLETAAEIVPETAVDTAVETAPEIVPETPTEIAPESIPTPGTPASSLKVYEDPFTDDQATPKPTFNIPVLEDRPVNADAATLLNANGLAPMTEAVLDSPEKARQSSRLLDSGIARIKSRTLDVHGFRKLQSLLRESKGVFTDEKFEALLIGLFQYLEDPLPTVAPEKAQDVKAQILATIKLLLRKERDNFQPHVSKGLESLLETRAAYDTRAHIVSGLEVLADELVTIGDGSEIVVVLTKRLESCDDAAAEDSRILSTGLHVLRAMLDKRPNFMPTESELGRLASLASRCLNSADSGVRMDAVQLCVALHARVGETIFWDALKDVKDDPKSLITYYIVKRQREQGSAVPA</sequence>
<dbReference type="InterPro" id="IPR011989">
    <property type="entry name" value="ARM-like"/>
</dbReference>
<evidence type="ECO:0000256" key="3">
    <source>
        <dbReference type="ARBA" id="ARBA00011375"/>
    </source>
</evidence>
<comment type="subcellular location">
    <subcellularLocation>
        <location evidence="1">Cytoplasm</location>
        <location evidence="1">Cytoskeleton</location>
        <location evidence="1">Spindle</location>
    </subcellularLocation>
</comment>
<dbReference type="AlphaFoldDB" id="A0A9P5H7Z9"/>
<evidence type="ECO:0000256" key="2">
    <source>
        <dbReference type="ARBA" id="ARBA00009549"/>
    </source>
</evidence>
<keyword evidence="5" id="KW-0493">Microtubule</keyword>
<dbReference type="InterPro" id="IPR016024">
    <property type="entry name" value="ARM-type_fold"/>
</dbReference>
<feature type="compositionally biased region" description="Polar residues" evidence="8">
    <location>
        <begin position="651"/>
        <end position="661"/>
    </location>
</feature>
<dbReference type="GO" id="GO:1990023">
    <property type="term" value="C:mitotic spindle midzone"/>
    <property type="evidence" value="ECO:0007669"/>
    <property type="project" value="TreeGrafter"/>
</dbReference>
<dbReference type="GO" id="GO:0005815">
    <property type="term" value="C:microtubule organizing center"/>
    <property type="evidence" value="ECO:0007669"/>
    <property type="project" value="TreeGrafter"/>
</dbReference>
<dbReference type="InterPro" id="IPR024395">
    <property type="entry name" value="CLASP_N_dom"/>
</dbReference>
<dbReference type="OrthoDB" id="46159at2759"/>
<dbReference type="EMBL" id="JAANBB010000144">
    <property type="protein sequence ID" value="KAF7548579.1"/>
    <property type="molecule type" value="Genomic_DNA"/>
</dbReference>
<organism evidence="10 11">
    <name type="scientific">Cylindrodendrum hubeiense</name>
    <dbReference type="NCBI Taxonomy" id="595255"/>
    <lineage>
        <taxon>Eukaryota</taxon>
        <taxon>Fungi</taxon>
        <taxon>Dikarya</taxon>
        <taxon>Ascomycota</taxon>
        <taxon>Pezizomycotina</taxon>
        <taxon>Sordariomycetes</taxon>
        <taxon>Hypocreomycetidae</taxon>
        <taxon>Hypocreales</taxon>
        <taxon>Nectriaceae</taxon>
        <taxon>Cylindrodendrum</taxon>
    </lineage>
</organism>
<accession>A0A9P5H7Z9</accession>
<feature type="region of interest" description="Disordered" evidence="8">
    <location>
        <begin position="225"/>
        <end position="282"/>
    </location>
</feature>
<comment type="subunit">
    <text evidence="3">Interacts with microtubules.</text>
</comment>
<evidence type="ECO:0000313" key="11">
    <source>
        <dbReference type="Proteomes" id="UP000722485"/>
    </source>
</evidence>
<keyword evidence="11" id="KW-1185">Reference proteome</keyword>
<evidence type="ECO:0000256" key="6">
    <source>
        <dbReference type="ARBA" id="ARBA00022776"/>
    </source>
</evidence>
<feature type="domain" description="TOG" evidence="9">
    <location>
        <begin position="10"/>
        <end position="228"/>
    </location>
</feature>
<keyword evidence="4" id="KW-0132">Cell division</keyword>
<evidence type="ECO:0000256" key="7">
    <source>
        <dbReference type="ARBA" id="ARBA00024889"/>
    </source>
</evidence>
<evidence type="ECO:0000256" key="8">
    <source>
        <dbReference type="SAM" id="MobiDB-lite"/>
    </source>
</evidence>
<comment type="caution">
    <text evidence="10">The sequence shown here is derived from an EMBL/GenBank/DDBJ whole genome shotgun (WGS) entry which is preliminary data.</text>
</comment>
<feature type="region of interest" description="Disordered" evidence="8">
    <location>
        <begin position="574"/>
        <end position="738"/>
    </location>
</feature>
<keyword evidence="6" id="KW-0498">Mitosis</keyword>
<dbReference type="GO" id="GO:0060172">
    <property type="term" value="P:astral microtubule depolymerization"/>
    <property type="evidence" value="ECO:0007669"/>
    <property type="project" value="TreeGrafter"/>
</dbReference>
<feature type="compositionally biased region" description="Low complexity" evidence="8">
    <location>
        <begin position="592"/>
        <end position="601"/>
    </location>
</feature>
<dbReference type="Gene3D" id="1.25.10.10">
    <property type="entry name" value="Leucine-rich Repeat Variant"/>
    <property type="match status" value="3"/>
</dbReference>
<feature type="compositionally biased region" description="Polar residues" evidence="8">
    <location>
        <begin position="691"/>
        <end position="705"/>
    </location>
</feature>
<feature type="domain" description="TOG" evidence="9">
    <location>
        <begin position="859"/>
        <end position="1111"/>
    </location>
</feature>
<dbReference type="GO" id="GO:0051301">
    <property type="term" value="P:cell division"/>
    <property type="evidence" value="ECO:0007669"/>
    <property type="project" value="UniProtKB-KW"/>
</dbReference>
<proteinExistence type="inferred from homology"/>
<dbReference type="Pfam" id="PF12348">
    <property type="entry name" value="CLASP_N"/>
    <property type="match status" value="2"/>
</dbReference>
<evidence type="ECO:0000256" key="5">
    <source>
        <dbReference type="ARBA" id="ARBA00022701"/>
    </source>
</evidence>